<feature type="compositionally biased region" description="Basic and acidic residues" evidence="1">
    <location>
        <begin position="1"/>
        <end position="26"/>
    </location>
</feature>
<feature type="region of interest" description="Disordered" evidence="1">
    <location>
        <begin position="1"/>
        <end position="35"/>
    </location>
</feature>
<keyword evidence="4" id="KW-1185">Reference proteome</keyword>
<sequence>MGDNIDKRDTNGKDEEIKNESIHDESIQEETLQDEEKKDIVKVENELIIIENTEKHTFFSYISLLVKGDVIKKSIISAIVAIMISLVLSFCTSNFFMVGVNEFLEGEEKAFQEMSIKSNVRIKSLDIYNLSYMNRGKLDYSIKKLDSSGSVSGGKVDIKISIMMLLLIPFIAFGISNIPLYRNKNSTRENLKYYIATSIFVSVFSTVFIILSIKNASFRDDIYLNIHFIAKFAYDFLGNILNVFIVSLVIQLVYSKIIKKERGNIFKRESVKESIDAIKGVLKDTLLLAVVLGVIISVFGGLYMGGSNENNINFMELVVFIPNIIAYIFLFLFGIPFKGEAFGNHFNVNHLEVTKKVLNESPIKSEYIVIITILIAIYIGLSLIKNLSKLSKKKSLLKYGIFLMIISGINVFIAYISSSYGRFTGDINKFLEIFKKVSVIKDTRLISRGVYLGSNILYALVSTVILCGIAIGVHILISKVLKQEEYLKKHKKKFTMIKLGSVIVIALATVGVLLLMRGDKVFANNTTAQEKITQREYKKFEKISAISNDEFIVLAGNTVYSVNGGKVKIIYSTYSDIIDISVGEEGHVLILKAPEDMVLINKKGKEIYSDKVKMEYEFIKNNKLDDRVSWDYDKGVVVFRGEAFRQINIKNGSVNEFSDSEMFKSQSEEQLSEIKKFTENNEEMKNFRIVQIDNKREIMLVENMKGGGYFIFNTNTMEGINVSQDIIFLLAEYEEGKK</sequence>
<feature type="transmembrane region" description="Helical" evidence="2">
    <location>
        <begin position="162"/>
        <end position="181"/>
    </location>
</feature>
<feature type="transmembrane region" description="Helical" evidence="2">
    <location>
        <begin position="317"/>
        <end position="337"/>
    </location>
</feature>
<feature type="transmembrane region" description="Helical" evidence="2">
    <location>
        <begin position="367"/>
        <end position="384"/>
    </location>
</feature>
<evidence type="ECO:0000256" key="2">
    <source>
        <dbReference type="SAM" id="Phobius"/>
    </source>
</evidence>
<dbReference type="AlphaFoldDB" id="A0A9J6NZM1"/>
<dbReference type="RefSeq" id="WP_250859037.1">
    <property type="nucleotide sequence ID" value="NZ_JAGSOJ010000002.1"/>
</dbReference>
<dbReference type="EMBL" id="JAGSOJ010000002">
    <property type="protein sequence ID" value="MCM1989991.1"/>
    <property type="molecule type" value="Genomic_DNA"/>
</dbReference>
<evidence type="ECO:0000256" key="1">
    <source>
        <dbReference type="SAM" id="MobiDB-lite"/>
    </source>
</evidence>
<feature type="transmembrane region" description="Helical" evidence="2">
    <location>
        <begin position="497"/>
        <end position="516"/>
    </location>
</feature>
<evidence type="ECO:0000313" key="4">
    <source>
        <dbReference type="Proteomes" id="UP001056429"/>
    </source>
</evidence>
<comment type="caution">
    <text evidence="3">The sequence shown here is derived from an EMBL/GenBank/DDBJ whole genome shotgun (WGS) entry which is preliminary data.</text>
</comment>
<feature type="transmembrane region" description="Helical" evidence="2">
    <location>
        <begin position="286"/>
        <end position="305"/>
    </location>
</feature>
<proteinExistence type="predicted"/>
<reference evidence="3" key="1">
    <citation type="journal article" date="2021" name="mSystems">
        <title>Bacteria and Archaea Synergistically Convert Glycine Betaine to Biogenic Methane in the Formosa Cold Seep of the South China Sea.</title>
        <authorList>
            <person name="Li L."/>
            <person name="Zhang W."/>
            <person name="Zhang S."/>
            <person name="Song L."/>
            <person name="Sun Q."/>
            <person name="Zhang H."/>
            <person name="Xiang H."/>
            <person name="Dong X."/>
        </authorList>
    </citation>
    <scope>NUCLEOTIDE SEQUENCE</scope>
    <source>
        <strain evidence="3">ZWT</strain>
    </source>
</reference>
<keyword evidence="2" id="KW-0472">Membrane</keyword>
<accession>A0A9J6NZM1</accession>
<keyword evidence="2" id="KW-1133">Transmembrane helix</keyword>
<feature type="transmembrane region" description="Helical" evidence="2">
    <location>
        <begin position="396"/>
        <end position="416"/>
    </location>
</feature>
<evidence type="ECO:0000313" key="3">
    <source>
        <dbReference type="EMBL" id="MCM1989991.1"/>
    </source>
</evidence>
<dbReference type="Proteomes" id="UP001056429">
    <property type="component" value="Unassembled WGS sequence"/>
</dbReference>
<feature type="transmembrane region" description="Helical" evidence="2">
    <location>
        <begin position="456"/>
        <end position="477"/>
    </location>
</feature>
<organism evidence="3 4">
    <name type="scientific">Oceanirhabdus seepicola</name>
    <dbReference type="NCBI Taxonomy" id="2828781"/>
    <lineage>
        <taxon>Bacteria</taxon>
        <taxon>Bacillati</taxon>
        <taxon>Bacillota</taxon>
        <taxon>Clostridia</taxon>
        <taxon>Eubacteriales</taxon>
        <taxon>Clostridiaceae</taxon>
        <taxon>Oceanirhabdus</taxon>
    </lineage>
</organism>
<feature type="transmembrane region" description="Helical" evidence="2">
    <location>
        <begin position="232"/>
        <end position="254"/>
    </location>
</feature>
<name>A0A9J6NZM1_9CLOT</name>
<reference evidence="3" key="2">
    <citation type="submission" date="2021-04" db="EMBL/GenBank/DDBJ databases">
        <authorList>
            <person name="Dong X."/>
        </authorList>
    </citation>
    <scope>NUCLEOTIDE SEQUENCE</scope>
    <source>
        <strain evidence="3">ZWT</strain>
    </source>
</reference>
<feature type="transmembrane region" description="Helical" evidence="2">
    <location>
        <begin position="75"/>
        <end position="100"/>
    </location>
</feature>
<gene>
    <name evidence="3" type="ORF">KDK92_09575</name>
</gene>
<feature type="transmembrane region" description="Helical" evidence="2">
    <location>
        <begin position="193"/>
        <end position="211"/>
    </location>
</feature>
<keyword evidence="2" id="KW-0812">Transmembrane</keyword>
<protein>
    <submittedName>
        <fullName evidence="3">Uncharacterized protein</fullName>
    </submittedName>
</protein>